<dbReference type="Proteomes" id="UP000039865">
    <property type="component" value="Unassembled WGS sequence"/>
</dbReference>
<reference evidence="1 2" key="1">
    <citation type="submission" date="2014-06" db="EMBL/GenBank/DDBJ databases">
        <authorList>
            <person name="Swart Estienne"/>
        </authorList>
    </citation>
    <scope>NUCLEOTIDE SEQUENCE [LARGE SCALE GENOMIC DNA]</scope>
    <source>
        <strain evidence="1 2">130c</strain>
    </source>
</reference>
<sequence>MRAIQRYLSSSNLNKKAVVNHQIAQYGRRAFTGAQHETKQQLNIIQRMPSYQEALRFASETKYEESQKKLQETIDEIEGTLGDKNTLYHLYIYQRLASIQTILKEPYAVENTFKQCIETANKIFPKNKEDASKRFMWKNNLFKFYIDFDIDKACDYGQELLHDYNQILPNHEVVDLKFSLGTSYCLQGTDLKQAQELLEESLAISGPEMTGYIHNNLGINHFYQFVEKSSSIQNAQEINANPQGIDKIASEKIEQITIMIKHLDTSISELKNSVRALENIDVRFKDLQGIHEDTMAYKEAHQPELKKASLEQIAQKLFIDEFFDPNLTKEILPKGFKHYKLQQHQVNEKFLKELIKRADSILPIQNLGEIAYILQKYQEAFALLDIALKLYRMIDMENLMKYKTLSLLGALLDSQQDQDSMMNINKLIFKSLDKHDCYEKVFALRNYGYILARNEQTRLEGNDYIDQAEKLAVNYPYWAERKMNLFVPVMAAIDSDKIIPGQ</sequence>
<dbReference type="EMBL" id="CCKQ01005151">
    <property type="protein sequence ID" value="CDW76305.1"/>
    <property type="molecule type" value="Genomic_DNA"/>
</dbReference>
<evidence type="ECO:0000313" key="1">
    <source>
        <dbReference type="EMBL" id="CDW76305.1"/>
    </source>
</evidence>
<proteinExistence type="predicted"/>
<dbReference type="AlphaFoldDB" id="A0A078A2F3"/>
<dbReference type="Gene3D" id="1.25.40.10">
    <property type="entry name" value="Tetratricopeptide repeat domain"/>
    <property type="match status" value="1"/>
</dbReference>
<dbReference type="OrthoDB" id="10550296at2759"/>
<evidence type="ECO:0000313" key="2">
    <source>
        <dbReference type="Proteomes" id="UP000039865"/>
    </source>
</evidence>
<dbReference type="InParanoid" id="A0A078A2F3"/>
<keyword evidence="2" id="KW-1185">Reference proteome</keyword>
<protein>
    <submittedName>
        <fullName evidence="1">Uncharacterized protein</fullName>
    </submittedName>
</protein>
<name>A0A078A2F3_STYLE</name>
<gene>
    <name evidence="1" type="primary">Contig6111.g284</name>
    <name evidence="1" type="ORF">STYLEM_5305</name>
</gene>
<accession>A0A078A2F3</accession>
<organism evidence="1 2">
    <name type="scientific">Stylonychia lemnae</name>
    <name type="common">Ciliate</name>
    <dbReference type="NCBI Taxonomy" id="5949"/>
    <lineage>
        <taxon>Eukaryota</taxon>
        <taxon>Sar</taxon>
        <taxon>Alveolata</taxon>
        <taxon>Ciliophora</taxon>
        <taxon>Intramacronucleata</taxon>
        <taxon>Spirotrichea</taxon>
        <taxon>Stichotrichia</taxon>
        <taxon>Sporadotrichida</taxon>
        <taxon>Oxytrichidae</taxon>
        <taxon>Stylonychinae</taxon>
        <taxon>Stylonychia</taxon>
    </lineage>
</organism>
<dbReference type="InterPro" id="IPR011990">
    <property type="entry name" value="TPR-like_helical_dom_sf"/>
</dbReference>